<dbReference type="PANTHER" id="PTHR43025:SF3">
    <property type="entry name" value="MONOGALACTOSYLDIACYLGLYCEROL SYNTHASE 1, CHLOROPLASTIC"/>
    <property type="match status" value="1"/>
</dbReference>
<evidence type="ECO:0000256" key="2">
    <source>
        <dbReference type="ARBA" id="ARBA00006962"/>
    </source>
</evidence>
<comment type="similarity">
    <text evidence="2">Belongs to the glycosyltransferase 28 family.</text>
</comment>
<dbReference type="EC" id="2.4.-.-" evidence="7"/>
<dbReference type="SUPFAM" id="SSF53756">
    <property type="entry name" value="UDP-Glycosyltransferase/glycogen phosphorylase"/>
    <property type="match status" value="1"/>
</dbReference>
<comment type="caution">
    <text evidence="7">The sequence shown here is derived from an EMBL/GenBank/DDBJ whole genome shotgun (WGS) entry which is preliminary data.</text>
</comment>
<dbReference type="Gene3D" id="3.40.50.2000">
    <property type="entry name" value="Glycogen Phosphorylase B"/>
    <property type="match status" value="1"/>
</dbReference>
<dbReference type="RefSeq" id="WP_210039789.1">
    <property type="nucleotide sequence ID" value="NZ_JBHLVU010000008.1"/>
</dbReference>
<organism evidence="7 8">
    <name type="scientific">Paenibacillus sepulcri</name>
    <dbReference type="NCBI Taxonomy" id="359917"/>
    <lineage>
        <taxon>Bacteria</taxon>
        <taxon>Bacillati</taxon>
        <taxon>Bacillota</taxon>
        <taxon>Bacilli</taxon>
        <taxon>Bacillales</taxon>
        <taxon>Paenibacillaceae</taxon>
        <taxon>Paenibacillus</taxon>
    </lineage>
</organism>
<name>A0ABS7C5M8_9BACL</name>
<dbReference type="Proteomes" id="UP001519887">
    <property type="component" value="Unassembled WGS sequence"/>
</dbReference>
<feature type="domain" description="Glycosyl transferase family 28 C-terminal" evidence="5">
    <location>
        <begin position="227"/>
        <end position="358"/>
    </location>
</feature>
<evidence type="ECO:0000256" key="1">
    <source>
        <dbReference type="ARBA" id="ARBA00004370"/>
    </source>
</evidence>
<dbReference type="GO" id="GO:0016757">
    <property type="term" value="F:glycosyltransferase activity"/>
    <property type="evidence" value="ECO:0007669"/>
    <property type="project" value="UniProtKB-KW"/>
</dbReference>
<evidence type="ECO:0000256" key="3">
    <source>
        <dbReference type="ARBA" id="ARBA00022676"/>
    </source>
</evidence>
<dbReference type="PANTHER" id="PTHR43025">
    <property type="entry name" value="MONOGALACTOSYLDIACYLGLYCEROL SYNTHASE"/>
    <property type="match status" value="1"/>
</dbReference>
<feature type="domain" description="Diacylglycerol glucosyltransferase N-terminal" evidence="6">
    <location>
        <begin position="17"/>
        <end position="181"/>
    </location>
</feature>
<evidence type="ECO:0000256" key="4">
    <source>
        <dbReference type="ARBA" id="ARBA00022679"/>
    </source>
</evidence>
<evidence type="ECO:0000259" key="5">
    <source>
        <dbReference type="Pfam" id="PF04101"/>
    </source>
</evidence>
<dbReference type="InterPro" id="IPR050519">
    <property type="entry name" value="Glycosyltransf_28_UgtP"/>
</dbReference>
<dbReference type="EMBL" id="JAHZIK010000519">
    <property type="protein sequence ID" value="MBW7456193.1"/>
    <property type="molecule type" value="Genomic_DNA"/>
</dbReference>
<dbReference type="InterPro" id="IPR007235">
    <property type="entry name" value="Glyco_trans_28_C"/>
</dbReference>
<gene>
    <name evidence="7" type="ORF">K0U00_19360</name>
</gene>
<dbReference type="Pfam" id="PF04101">
    <property type="entry name" value="Glyco_tran_28_C"/>
    <property type="match status" value="1"/>
</dbReference>
<reference evidence="7 8" key="1">
    <citation type="submission" date="2021-07" db="EMBL/GenBank/DDBJ databases">
        <title>Paenibacillus radiodurans sp. nov., isolated from the southeastern edge of Tengger Desert.</title>
        <authorList>
            <person name="Zhang G."/>
        </authorList>
    </citation>
    <scope>NUCLEOTIDE SEQUENCE [LARGE SCALE GENOMIC DNA]</scope>
    <source>
        <strain evidence="7 8">CCM 7311</strain>
    </source>
</reference>
<dbReference type="InterPro" id="IPR009695">
    <property type="entry name" value="Diacylglyc_glucosyltr_N"/>
</dbReference>
<protein>
    <submittedName>
        <fullName evidence="7">Glycosyltransferase</fullName>
        <ecNumber evidence="7">2.4.-.-</ecNumber>
    </submittedName>
</protein>
<keyword evidence="3 7" id="KW-0328">Glycosyltransferase</keyword>
<keyword evidence="4 7" id="KW-0808">Transferase</keyword>
<proteinExistence type="inferred from homology"/>
<evidence type="ECO:0000313" key="7">
    <source>
        <dbReference type="EMBL" id="MBW7456193.1"/>
    </source>
</evidence>
<accession>A0ABS7C5M8</accession>
<evidence type="ECO:0000313" key="8">
    <source>
        <dbReference type="Proteomes" id="UP001519887"/>
    </source>
</evidence>
<comment type="subcellular location">
    <subcellularLocation>
        <location evidence="1">Membrane</location>
    </subcellularLocation>
</comment>
<sequence>MHNDKILILTGNYGDGHQQAAAAVSHSLKLGYPQAETVIVDVMDLTHPYFHSIGRYLFLQSLKKVPSMYGYLYRKTRHVNSLSDFLKKLNRFGEEKLLDLIESMRPSVVVSTFPGAAGLMSLLKSHGLTEVPTVTVMTDYTVHSYWVYPFTDLYIVGSDEVKQGLIRHHIPGESISVTGIPLRLEFSQRGNLELLRRKHHLDDGRPTLLFMGGGDGFFGEGPHQIEALESLADPIQVIIICGHNHKLKQQLTEKFKSSSHKVLILGYIDYVHELMAVADLLVTKAGGLTISEALNMELPMIVFKPLPGQEEDNVNYLLRSGTALLANSTRDLGSKIRECFSQPSILGRMREQAREIAKRQAATDAADMIWKLRYQSVQVQHG</sequence>
<dbReference type="Pfam" id="PF06925">
    <property type="entry name" value="MGDG_synth"/>
    <property type="match status" value="1"/>
</dbReference>
<evidence type="ECO:0000259" key="6">
    <source>
        <dbReference type="Pfam" id="PF06925"/>
    </source>
</evidence>
<keyword evidence="8" id="KW-1185">Reference proteome</keyword>